<dbReference type="AlphaFoldDB" id="A0A1I2DN59"/>
<evidence type="ECO:0000313" key="2">
    <source>
        <dbReference type="Proteomes" id="UP000181976"/>
    </source>
</evidence>
<evidence type="ECO:0000313" key="1">
    <source>
        <dbReference type="EMBL" id="SFE81839.1"/>
    </source>
</evidence>
<protein>
    <submittedName>
        <fullName evidence="1">Uncharacterized protein</fullName>
    </submittedName>
</protein>
<reference evidence="1 2" key="1">
    <citation type="submission" date="2016-10" db="EMBL/GenBank/DDBJ databases">
        <authorList>
            <person name="de Groot N.N."/>
        </authorList>
    </citation>
    <scope>NUCLEOTIDE SEQUENCE [LARGE SCALE GENOMIC DNA]</scope>
    <source>
        <strain evidence="1 2">DSM 19012</strain>
    </source>
</reference>
<name>A0A1I2DN59_9BACT</name>
<gene>
    <name evidence="1" type="ORF">SAMN05444380_11959</name>
</gene>
<accession>A0A1I2DN59</accession>
<dbReference type="Proteomes" id="UP000181976">
    <property type="component" value="Unassembled WGS sequence"/>
</dbReference>
<keyword evidence="2" id="KW-1185">Reference proteome</keyword>
<organism evidence="1 2">
    <name type="scientific">Thermophagus xiamenensis</name>
    <dbReference type="NCBI Taxonomy" id="385682"/>
    <lineage>
        <taxon>Bacteria</taxon>
        <taxon>Pseudomonadati</taxon>
        <taxon>Bacteroidota</taxon>
        <taxon>Bacteroidia</taxon>
        <taxon>Marinilabiliales</taxon>
        <taxon>Marinilabiliaceae</taxon>
        <taxon>Thermophagus</taxon>
    </lineage>
</organism>
<dbReference type="InParanoid" id="A0A1I2DN59"/>
<proteinExistence type="predicted"/>
<dbReference type="EMBL" id="FONA01000019">
    <property type="protein sequence ID" value="SFE81839.1"/>
    <property type="molecule type" value="Genomic_DNA"/>
</dbReference>
<sequence length="55" mass="6399">MNDGFHAQCIGKGKKIKAFNVIDDNSQESLYRELDYSIYAKEAVFLFYHLIKRLG</sequence>